<organism evidence="1 2">
    <name type="scientific">Horticoccus luteus</name>
    <dbReference type="NCBI Taxonomy" id="2862869"/>
    <lineage>
        <taxon>Bacteria</taxon>
        <taxon>Pseudomonadati</taxon>
        <taxon>Verrucomicrobiota</taxon>
        <taxon>Opitutia</taxon>
        <taxon>Opitutales</taxon>
        <taxon>Opitutaceae</taxon>
        <taxon>Horticoccus</taxon>
    </lineage>
</organism>
<protein>
    <submittedName>
        <fullName evidence="1">General stress protein CsbD</fullName>
    </submittedName>
</protein>
<dbReference type="KEGG" id="ole:K0B96_12010"/>
<gene>
    <name evidence="1" type="ORF">K0B96_12010</name>
</gene>
<dbReference type="SUPFAM" id="SSF69047">
    <property type="entry name" value="Hypothetical protein YjbJ"/>
    <property type="match status" value="1"/>
</dbReference>
<keyword evidence="2" id="KW-1185">Reference proteome</keyword>
<proteinExistence type="predicted"/>
<dbReference type="RefSeq" id="WP_220161136.1">
    <property type="nucleotide sequence ID" value="NZ_CP080507.1"/>
</dbReference>
<dbReference type="AlphaFoldDB" id="A0A8F9TUX4"/>
<evidence type="ECO:0000313" key="1">
    <source>
        <dbReference type="EMBL" id="QYM78032.1"/>
    </source>
</evidence>
<reference evidence="1" key="1">
    <citation type="submission" date="2021-08" db="EMBL/GenBank/DDBJ databases">
        <title>Genome of a novel bacterium of the phylum Verrucomicrobia, Oleiharenicola sp. KSB-15.</title>
        <authorList>
            <person name="Chung J.-H."/>
            <person name="Ahn J.-H."/>
            <person name="Yoon Y."/>
            <person name="Kim D.-Y."/>
            <person name="An S.-H."/>
            <person name="Park I."/>
            <person name="Yeon J."/>
        </authorList>
    </citation>
    <scope>NUCLEOTIDE SEQUENCE</scope>
    <source>
        <strain evidence="1">KSB-15</strain>
    </source>
</reference>
<dbReference type="Gene3D" id="1.10.1470.10">
    <property type="entry name" value="YjbJ"/>
    <property type="match status" value="1"/>
</dbReference>
<name>A0A8F9TUX4_9BACT</name>
<dbReference type="Proteomes" id="UP000825051">
    <property type="component" value="Chromosome"/>
</dbReference>
<dbReference type="InterPro" id="IPR036629">
    <property type="entry name" value="YjbJ_sf"/>
</dbReference>
<dbReference type="EMBL" id="CP080507">
    <property type="protein sequence ID" value="QYM78032.1"/>
    <property type="molecule type" value="Genomic_DNA"/>
</dbReference>
<accession>A0A8F9TUX4</accession>
<sequence length="65" mass="7580">MNADKTGPDWKTTREKLREKFKNLREDDLQLANGQGEGLVDRIQQRTGANRAEIEKYLREECGCR</sequence>
<evidence type="ECO:0000313" key="2">
    <source>
        <dbReference type="Proteomes" id="UP000825051"/>
    </source>
</evidence>